<dbReference type="GO" id="GO:0016491">
    <property type="term" value="F:oxidoreductase activity"/>
    <property type="evidence" value="ECO:0007669"/>
    <property type="project" value="TreeGrafter"/>
</dbReference>
<dbReference type="Gene3D" id="1.25.10.10">
    <property type="entry name" value="Leucine-rich Repeat Variant"/>
    <property type="match status" value="5"/>
</dbReference>
<proteinExistence type="predicted"/>
<comment type="function">
    <text evidence="1">Catalyzes the hydroxylation of the N(6)-(4-aminobutyl)-L-lysine intermediate produced by deoxyhypusine synthase/DHPS on a critical lysine of the eukaryotic translation initiation factor 5A/eIF-5A. This is the second step of the post-translational modification of that lysine into an unusual amino acid residue named hypusine. Hypusination is unique to mature eIF-5A factor and is essential for its function.</text>
</comment>
<dbReference type="SMART" id="SM00567">
    <property type="entry name" value="EZ_HEAT"/>
    <property type="match status" value="11"/>
</dbReference>
<dbReference type="EMBL" id="SRSC01000001">
    <property type="protein sequence ID" value="TGU73921.1"/>
    <property type="molecule type" value="Genomic_DNA"/>
</dbReference>
<keyword evidence="3" id="KW-1185">Reference proteome</keyword>
<dbReference type="PANTHER" id="PTHR12697">
    <property type="entry name" value="PBS LYASE HEAT-LIKE PROTEIN"/>
    <property type="match status" value="1"/>
</dbReference>
<accession>A0A4S1CJQ4</accession>
<evidence type="ECO:0000313" key="2">
    <source>
        <dbReference type="EMBL" id="TGU73921.1"/>
    </source>
</evidence>
<evidence type="ECO:0008006" key="4">
    <source>
        <dbReference type="Google" id="ProtNLM"/>
    </source>
</evidence>
<name>A0A4S1CJQ4_9BACT</name>
<comment type="caution">
    <text evidence="2">The sequence shown here is derived from an EMBL/GenBank/DDBJ whole genome shotgun (WGS) entry which is preliminary data.</text>
</comment>
<dbReference type="InterPro" id="IPR011989">
    <property type="entry name" value="ARM-like"/>
</dbReference>
<evidence type="ECO:0000256" key="1">
    <source>
        <dbReference type="ARBA" id="ARBA00045876"/>
    </source>
</evidence>
<dbReference type="AlphaFoldDB" id="A0A4S1CJQ4"/>
<dbReference type="PROSITE" id="PS50077">
    <property type="entry name" value="HEAT_REPEAT"/>
    <property type="match status" value="1"/>
</dbReference>
<reference evidence="2 3" key="1">
    <citation type="submission" date="2019-04" db="EMBL/GenBank/DDBJ databases">
        <title>Geobacter oryzae sp. nov., ferric-reducing bacteria isolated from paddy soil.</title>
        <authorList>
            <person name="Xu Z."/>
            <person name="Masuda Y."/>
            <person name="Itoh H."/>
            <person name="Senoo K."/>
        </authorList>
    </citation>
    <scope>NUCLEOTIDE SEQUENCE [LARGE SCALE GENOMIC DNA]</scope>
    <source>
        <strain evidence="2 3">Red111</strain>
    </source>
</reference>
<evidence type="ECO:0000313" key="3">
    <source>
        <dbReference type="Proteomes" id="UP000306416"/>
    </source>
</evidence>
<dbReference type="SUPFAM" id="SSF48371">
    <property type="entry name" value="ARM repeat"/>
    <property type="match status" value="2"/>
</dbReference>
<dbReference type="InterPro" id="IPR021133">
    <property type="entry name" value="HEAT_type_2"/>
</dbReference>
<organism evidence="2 3">
    <name type="scientific">Geomonas terrae</name>
    <dbReference type="NCBI Taxonomy" id="2562681"/>
    <lineage>
        <taxon>Bacteria</taxon>
        <taxon>Pseudomonadati</taxon>
        <taxon>Thermodesulfobacteriota</taxon>
        <taxon>Desulfuromonadia</taxon>
        <taxon>Geobacterales</taxon>
        <taxon>Geobacteraceae</taxon>
        <taxon>Geomonas</taxon>
    </lineage>
</organism>
<dbReference type="PANTHER" id="PTHR12697:SF38">
    <property type="entry name" value="PBS LYASE HEAT DOMAIN PROTEIN REPEAT-CONTAINING PROTEIN"/>
    <property type="match status" value="1"/>
</dbReference>
<dbReference type="Pfam" id="PF13646">
    <property type="entry name" value="HEAT_2"/>
    <property type="match status" value="4"/>
</dbReference>
<dbReference type="Proteomes" id="UP000306416">
    <property type="component" value="Unassembled WGS sequence"/>
</dbReference>
<sequence>MALRGCPFPEAMELLFRAMADDSWRVRKEAVSVVLQAQPLSAGALEALIDLLRASDNAGLRNSAVESLERIGEPAVEKLCAHLEDPDHDLRKFIIDILGNIRCAACVPLLVRALDDEDMNVRVAAAENLGKIGDRSALPHLLKVLDGGEIWFKFTVLDALSSIGIPVPLAKLEPLLQEGLLRRATYDCLAVIGDAKCVPLLLQGMHEKAKNARDAAAVALMRIRGRLPVQERETLIDLQLRELAGTLAAKKLIDSLHGEDPVLIALLAQLCGIMRDERAALPLVRAARAERLRAGCLEALRCIGEPVLPLLLEHFPVAGSNERAVIVQLIAETEHHGSDELLLSALEDEGAEVRRCAALAVGRLAPAGAAPRVAALLDDDDPQVREGALDAVQRLAAADRDGVCAICSKLLRSRDERKRRDAAVILGALSDGERLALLVKDEDATVRRAAVASLARVESPQAPAALVLSLSDEEPEVRIAAAQALAERGGRDVLAPLCLALNDPDPWVQTAALKGLAGLGDAEALPGVMALLDKAQGQVLIAALNTVAVLGGAKALAPVQKALSHSDEEVVEAAIGILSGFGTEWIGEHREELLGHPHWMVRRSFVRAVAQLKGAESLAVLDQALARESDPLVKSEIAELIDRLR</sequence>
<protein>
    <recommendedName>
        <fullName evidence="4">HEAT repeat domain-containing protein</fullName>
    </recommendedName>
</protein>
<gene>
    <name evidence="2" type="ORF">E4633_00145</name>
</gene>
<dbReference type="InterPro" id="IPR016024">
    <property type="entry name" value="ARM-type_fold"/>
</dbReference>
<dbReference type="InterPro" id="IPR004155">
    <property type="entry name" value="PBS_lyase_HEAT"/>
</dbReference>